<keyword evidence="3 6" id="KW-0812">Transmembrane</keyword>
<dbReference type="Proteomes" id="UP000677228">
    <property type="component" value="Unassembled WGS sequence"/>
</dbReference>
<evidence type="ECO:0000256" key="6">
    <source>
        <dbReference type="RuleBase" id="RU000477"/>
    </source>
</evidence>
<dbReference type="InterPro" id="IPR023271">
    <property type="entry name" value="Aquaporin-like"/>
</dbReference>
<dbReference type="Proteomes" id="UP000682733">
    <property type="component" value="Unassembled WGS sequence"/>
</dbReference>
<comment type="caution">
    <text evidence="8">The sequence shown here is derived from an EMBL/GenBank/DDBJ whole genome shotgun (WGS) entry which is preliminary data.</text>
</comment>
<reference evidence="8" key="1">
    <citation type="submission" date="2021-02" db="EMBL/GenBank/DDBJ databases">
        <authorList>
            <person name="Nowell W R."/>
        </authorList>
    </citation>
    <scope>NUCLEOTIDE SEQUENCE</scope>
</reference>
<gene>
    <name evidence="8" type="ORF">OVA965_LOCUS37972</name>
    <name evidence="9" type="ORF">TMI583_LOCUS39110</name>
</gene>
<feature type="transmembrane region" description="Helical" evidence="7">
    <location>
        <begin position="186"/>
        <end position="206"/>
    </location>
</feature>
<protein>
    <recommendedName>
        <fullName evidence="11">Aquaporin</fullName>
    </recommendedName>
</protein>
<sequence length="243" mass="26284">MGVCSRSGVLTSAFSFGLPLMILSYGFGHMSGAYFNPSVTLGAVLAGEILPIMAMLYFIMQIMGGIAAGGILKVILRQRAYGLCQGGATLLAKYAPFNNTSGAAGIPHHYPDESVVWWEGLLIEMIVTFVFVTIFIMVAVDLKAKTGLAPLIVGFTFVACMVSSDSLNPARSLGPAIFANQWDNHYVFWIGPILGAVLAGAGYRCLVQKTGFHMRQTGTWVKDIVERYKRVRITNLLSGFSEI</sequence>
<evidence type="ECO:0000313" key="9">
    <source>
        <dbReference type="EMBL" id="CAF4311910.1"/>
    </source>
</evidence>
<organism evidence="8 10">
    <name type="scientific">Didymodactylos carnosus</name>
    <dbReference type="NCBI Taxonomy" id="1234261"/>
    <lineage>
        <taxon>Eukaryota</taxon>
        <taxon>Metazoa</taxon>
        <taxon>Spiralia</taxon>
        <taxon>Gnathifera</taxon>
        <taxon>Rotifera</taxon>
        <taxon>Eurotatoria</taxon>
        <taxon>Bdelloidea</taxon>
        <taxon>Philodinida</taxon>
        <taxon>Philodinidae</taxon>
        <taxon>Didymodactylos</taxon>
    </lineage>
</organism>
<dbReference type="PANTHER" id="PTHR19139">
    <property type="entry name" value="AQUAPORIN TRANSPORTER"/>
    <property type="match status" value="1"/>
</dbReference>
<dbReference type="EMBL" id="CAJNOK010036741">
    <property type="protein sequence ID" value="CAF1525080.1"/>
    <property type="molecule type" value="Genomic_DNA"/>
</dbReference>
<evidence type="ECO:0000313" key="8">
    <source>
        <dbReference type="EMBL" id="CAF1525080.1"/>
    </source>
</evidence>
<comment type="similarity">
    <text evidence="2 6">Belongs to the MIP/aquaporin (TC 1.A.8) family.</text>
</comment>
<evidence type="ECO:0000256" key="2">
    <source>
        <dbReference type="ARBA" id="ARBA00006175"/>
    </source>
</evidence>
<evidence type="ECO:0000256" key="4">
    <source>
        <dbReference type="ARBA" id="ARBA00022989"/>
    </source>
</evidence>
<evidence type="ECO:0000256" key="3">
    <source>
        <dbReference type="ARBA" id="ARBA00022692"/>
    </source>
</evidence>
<dbReference type="InterPro" id="IPR000425">
    <property type="entry name" value="MIP"/>
</dbReference>
<evidence type="ECO:0000313" key="10">
    <source>
        <dbReference type="Proteomes" id="UP000677228"/>
    </source>
</evidence>
<keyword evidence="5 7" id="KW-0472">Membrane</keyword>
<dbReference type="Gene3D" id="1.20.1080.10">
    <property type="entry name" value="Glycerol uptake facilitator protein"/>
    <property type="match status" value="1"/>
</dbReference>
<dbReference type="EMBL" id="CAJOBA010058920">
    <property type="protein sequence ID" value="CAF4311910.1"/>
    <property type="molecule type" value="Genomic_DNA"/>
</dbReference>
<keyword evidence="4 7" id="KW-1133">Transmembrane helix</keyword>
<dbReference type="SUPFAM" id="SSF81338">
    <property type="entry name" value="Aquaporin-like"/>
    <property type="match status" value="1"/>
</dbReference>
<dbReference type="PRINTS" id="PR00783">
    <property type="entry name" value="MINTRINSICP"/>
</dbReference>
<feature type="transmembrane region" description="Helical" evidence="7">
    <location>
        <begin position="117"/>
        <end position="140"/>
    </location>
</feature>
<comment type="subcellular location">
    <subcellularLocation>
        <location evidence="1">Membrane</location>
        <topology evidence="1">Multi-pass membrane protein</topology>
    </subcellularLocation>
</comment>
<evidence type="ECO:0000256" key="7">
    <source>
        <dbReference type="SAM" id="Phobius"/>
    </source>
</evidence>
<proteinExistence type="inferred from homology"/>
<dbReference type="Pfam" id="PF00230">
    <property type="entry name" value="MIP"/>
    <property type="match status" value="1"/>
</dbReference>
<keyword evidence="6" id="KW-0813">Transport</keyword>
<name>A0A8S2FNX0_9BILA</name>
<accession>A0A8S2FNX0</accession>
<dbReference type="InterPro" id="IPR034294">
    <property type="entry name" value="Aquaporin_transptr"/>
</dbReference>
<dbReference type="GO" id="GO:0005886">
    <property type="term" value="C:plasma membrane"/>
    <property type="evidence" value="ECO:0007669"/>
    <property type="project" value="TreeGrafter"/>
</dbReference>
<evidence type="ECO:0000256" key="1">
    <source>
        <dbReference type="ARBA" id="ARBA00004141"/>
    </source>
</evidence>
<feature type="transmembrane region" description="Helical" evidence="7">
    <location>
        <begin position="7"/>
        <end position="27"/>
    </location>
</feature>
<evidence type="ECO:0008006" key="11">
    <source>
        <dbReference type="Google" id="ProtNLM"/>
    </source>
</evidence>
<dbReference type="AlphaFoldDB" id="A0A8S2FNX0"/>
<dbReference type="GO" id="GO:0015250">
    <property type="term" value="F:water channel activity"/>
    <property type="evidence" value="ECO:0007669"/>
    <property type="project" value="TreeGrafter"/>
</dbReference>
<dbReference type="PANTHER" id="PTHR19139:SF199">
    <property type="entry name" value="MIP17260P"/>
    <property type="match status" value="1"/>
</dbReference>
<evidence type="ECO:0000256" key="5">
    <source>
        <dbReference type="ARBA" id="ARBA00023136"/>
    </source>
</evidence>